<evidence type="ECO:0000313" key="3">
    <source>
        <dbReference type="Proteomes" id="UP000553209"/>
    </source>
</evidence>
<organism evidence="2 3">
    <name type="scientific">Nocardiopsis alborubida</name>
    <dbReference type="NCBI Taxonomy" id="146802"/>
    <lineage>
        <taxon>Bacteria</taxon>
        <taxon>Bacillati</taxon>
        <taxon>Actinomycetota</taxon>
        <taxon>Actinomycetes</taxon>
        <taxon>Streptosporangiales</taxon>
        <taxon>Nocardiopsidaceae</taxon>
        <taxon>Nocardiopsis</taxon>
    </lineage>
</organism>
<dbReference type="Proteomes" id="UP000553209">
    <property type="component" value="Unassembled WGS sequence"/>
</dbReference>
<protein>
    <submittedName>
        <fullName evidence="2">Uncharacterized protein</fullName>
    </submittedName>
</protein>
<gene>
    <name evidence="2" type="ORF">HGB44_17160</name>
</gene>
<accession>A0A7X6MEC6</accession>
<evidence type="ECO:0000313" key="2">
    <source>
        <dbReference type="EMBL" id="NKY99380.1"/>
    </source>
</evidence>
<keyword evidence="3" id="KW-1185">Reference proteome</keyword>
<proteinExistence type="predicted"/>
<reference evidence="2 3" key="1">
    <citation type="submission" date="2020-04" db="EMBL/GenBank/DDBJ databases">
        <title>MicrobeNet Type strains.</title>
        <authorList>
            <person name="Nicholson A.C."/>
        </authorList>
    </citation>
    <scope>NUCLEOTIDE SEQUENCE [LARGE SCALE GENOMIC DNA]</scope>
    <source>
        <strain evidence="2 3">ATCC 23612</strain>
    </source>
</reference>
<dbReference type="RefSeq" id="WP_061079047.1">
    <property type="nucleotide sequence ID" value="NZ_JAAXPG010000015.1"/>
</dbReference>
<sequence length="145" mass="15525">MSWDVLLTPAPADAESVDDIPEGPGPEPIAPLSRLLAALREAFPAADLSDPAWGYLRDEEQGWGMELNIGTADPVRSVMLHVRGGDAVSAVLRMAEVLGCRAVDCSTGDFLRGEDDDGGWKSFQDYRDRVLLQVSPEGDEPSAAS</sequence>
<feature type="region of interest" description="Disordered" evidence="1">
    <location>
        <begin position="1"/>
        <end position="28"/>
    </location>
</feature>
<dbReference type="AlphaFoldDB" id="A0A7X6MEC6"/>
<comment type="caution">
    <text evidence="2">The sequence shown here is derived from an EMBL/GenBank/DDBJ whole genome shotgun (WGS) entry which is preliminary data.</text>
</comment>
<name>A0A7X6MEC6_9ACTN</name>
<evidence type="ECO:0000256" key="1">
    <source>
        <dbReference type="SAM" id="MobiDB-lite"/>
    </source>
</evidence>
<dbReference type="EMBL" id="JAAXPG010000015">
    <property type="protein sequence ID" value="NKY99380.1"/>
    <property type="molecule type" value="Genomic_DNA"/>
</dbReference>